<protein>
    <recommendedName>
        <fullName evidence="9">TRAP transporter small permease protein</fullName>
    </recommendedName>
</protein>
<reference evidence="11 12" key="1">
    <citation type="submission" date="2018-01" db="EMBL/GenBank/DDBJ databases">
        <title>Genomic Encyclopedia of Archaeal and Bacterial Type Strains, Phase II (KMG-II): from individual species to whole genera.</title>
        <authorList>
            <person name="Goeker M."/>
        </authorList>
    </citation>
    <scope>NUCLEOTIDE SEQUENCE [LARGE SCALE GENOMIC DNA]</scope>
    <source>
        <strain evidence="11 12">DSM 12048</strain>
    </source>
</reference>
<keyword evidence="6 9" id="KW-1133">Transmembrane helix</keyword>
<evidence type="ECO:0000256" key="4">
    <source>
        <dbReference type="ARBA" id="ARBA00022519"/>
    </source>
</evidence>
<evidence type="ECO:0000256" key="3">
    <source>
        <dbReference type="ARBA" id="ARBA00022475"/>
    </source>
</evidence>
<dbReference type="GO" id="GO:0015740">
    <property type="term" value="P:C4-dicarboxylate transport"/>
    <property type="evidence" value="ECO:0007669"/>
    <property type="project" value="TreeGrafter"/>
</dbReference>
<dbReference type="AlphaFoldDB" id="A0A2S5JHQ2"/>
<comment type="subcellular location">
    <subcellularLocation>
        <location evidence="1 9">Cell inner membrane</location>
        <topology evidence="1 9">Multi-pass membrane protein</topology>
    </subcellularLocation>
</comment>
<name>A0A2S5JHQ2_9RHOB</name>
<feature type="transmembrane region" description="Helical" evidence="9">
    <location>
        <begin position="87"/>
        <end position="111"/>
    </location>
</feature>
<feature type="transmembrane region" description="Helical" evidence="9">
    <location>
        <begin position="48"/>
        <end position="66"/>
    </location>
</feature>
<sequence length="177" mass="18988">MLDRLHRMLSALFALGAGASMAGLFLIILLNALRRYFLGRSWSWGEQLPVFIAIYGVMFGVALACLQDRHISFAVLRDLLGERLRRALAIVSELVIALCGAMLVRSALLLIDSRGAREASGIVGAAKSLARQTGQDWIAALGTQAPWQFALVIGGVAIALAGALQAARRIRDFGAEV</sequence>
<dbReference type="GO" id="GO:0005886">
    <property type="term" value="C:plasma membrane"/>
    <property type="evidence" value="ECO:0007669"/>
    <property type="project" value="UniProtKB-SubCell"/>
</dbReference>
<accession>A0A2S5JHQ2</accession>
<evidence type="ECO:0000313" key="11">
    <source>
        <dbReference type="EMBL" id="PPB80901.1"/>
    </source>
</evidence>
<dbReference type="InterPro" id="IPR007387">
    <property type="entry name" value="TRAP_DctQ"/>
</dbReference>
<comment type="similarity">
    <text evidence="8 9">Belongs to the TRAP transporter small permease family.</text>
</comment>
<dbReference type="Proteomes" id="UP000239736">
    <property type="component" value="Unassembled WGS sequence"/>
</dbReference>
<keyword evidence="4 9" id="KW-0997">Cell inner membrane</keyword>
<feature type="domain" description="Tripartite ATP-independent periplasmic transporters DctQ component" evidence="10">
    <location>
        <begin position="24"/>
        <end position="171"/>
    </location>
</feature>
<evidence type="ECO:0000256" key="2">
    <source>
        <dbReference type="ARBA" id="ARBA00022448"/>
    </source>
</evidence>
<evidence type="ECO:0000256" key="6">
    <source>
        <dbReference type="ARBA" id="ARBA00022989"/>
    </source>
</evidence>
<keyword evidence="3" id="KW-1003">Cell membrane</keyword>
<evidence type="ECO:0000256" key="9">
    <source>
        <dbReference type="RuleBase" id="RU369079"/>
    </source>
</evidence>
<feature type="transmembrane region" description="Helical" evidence="9">
    <location>
        <begin position="145"/>
        <end position="164"/>
    </location>
</feature>
<proteinExistence type="inferred from homology"/>
<comment type="subunit">
    <text evidence="9">The complex comprises the extracytoplasmic solute receptor protein and the two transmembrane proteins.</text>
</comment>
<evidence type="ECO:0000256" key="1">
    <source>
        <dbReference type="ARBA" id="ARBA00004429"/>
    </source>
</evidence>
<keyword evidence="5 9" id="KW-0812">Transmembrane</keyword>
<dbReference type="PANTHER" id="PTHR35011:SF2">
    <property type="entry name" value="2,3-DIKETO-L-GULONATE TRAP TRANSPORTER SMALL PERMEASE PROTEIN YIAM"/>
    <property type="match status" value="1"/>
</dbReference>
<keyword evidence="12" id="KW-1185">Reference proteome</keyword>
<dbReference type="EMBL" id="PRDS01000004">
    <property type="protein sequence ID" value="PPB80901.1"/>
    <property type="molecule type" value="Genomic_DNA"/>
</dbReference>
<evidence type="ECO:0000259" key="10">
    <source>
        <dbReference type="Pfam" id="PF04290"/>
    </source>
</evidence>
<evidence type="ECO:0000256" key="7">
    <source>
        <dbReference type="ARBA" id="ARBA00023136"/>
    </source>
</evidence>
<dbReference type="PANTHER" id="PTHR35011">
    <property type="entry name" value="2,3-DIKETO-L-GULONATE TRAP TRANSPORTER SMALL PERMEASE PROTEIN YIAM"/>
    <property type="match status" value="1"/>
</dbReference>
<evidence type="ECO:0000313" key="12">
    <source>
        <dbReference type="Proteomes" id="UP000239736"/>
    </source>
</evidence>
<comment type="function">
    <text evidence="9">Part of the tripartite ATP-independent periplasmic (TRAP) transport system.</text>
</comment>
<organism evidence="11 12">
    <name type="scientific">Albidovulum inexpectatum</name>
    <dbReference type="NCBI Taxonomy" id="196587"/>
    <lineage>
        <taxon>Bacteria</taxon>
        <taxon>Pseudomonadati</taxon>
        <taxon>Pseudomonadota</taxon>
        <taxon>Alphaproteobacteria</taxon>
        <taxon>Rhodobacterales</taxon>
        <taxon>Paracoccaceae</taxon>
        <taxon>Albidovulum</taxon>
    </lineage>
</organism>
<comment type="caution">
    <text evidence="11">The sequence shown here is derived from an EMBL/GenBank/DDBJ whole genome shotgun (WGS) entry which is preliminary data.</text>
</comment>
<dbReference type="InterPro" id="IPR055348">
    <property type="entry name" value="DctQ"/>
</dbReference>
<evidence type="ECO:0000256" key="8">
    <source>
        <dbReference type="ARBA" id="ARBA00038436"/>
    </source>
</evidence>
<evidence type="ECO:0000256" key="5">
    <source>
        <dbReference type="ARBA" id="ARBA00022692"/>
    </source>
</evidence>
<dbReference type="Pfam" id="PF04290">
    <property type="entry name" value="DctQ"/>
    <property type="match status" value="1"/>
</dbReference>
<feature type="transmembrane region" description="Helical" evidence="9">
    <location>
        <begin position="12"/>
        <end position="33"/>
    </location>
</feature>
<dbReference type="RefSeq" id="WP_211289182.1">
    <property type="nucleotide sequence ID" value="NZ_PRDS01000004.1"/>
</dbReference>
<dbReference type="GO" id="GO:0022857">
    <property type="term" value="F:transmembrane transporter activity"/>
    <property type="evidence" value="ECO:0007669"/>
    <property type="project" value="UniProtKB-UniRule"/>
</dbReference>
<keyword evidence="2 9" id="KW-0813">Transport</keyword>
<keyword evidence="7 9" id="KW-0472">Membrane</keyword>
<gene>
    <name evidence="11" type="ORF">LV82_01634</name>
</gene>